<evidence type="ECO:0000256" key="1">
    <source>
        <dbReference type="SAM" id="Phobius"/>
    </source>
</evidence>
<dbReference type="Proteomes" id="UP001497623">
    <property type="component" value="Unassembled WGS sequence"/>
</dbReference>
<proteinExistence type="predicted"/>
<evidence type="ECO:0000256" key="2">
    <source>
        <dbReference type="SAM" id="SignalP"/>
    </source>
</evidence>
<name>A0AAV2RMW2_MEGNR</name>
<comment type="caution">
    <text evidence="3">The sequence shown here is derived from an EMBL/GenBank/DDBJ whole genome shotgun (WGS) entry which is preliminary data.</text>
</comment>
<keyword evidence="1" id="KW-0472">Membrane</keyword>
<reference evidence="3 4" key="1">
    <citation type="submission" date="2024-05" db="EMBL/GenBank/DDBJ databases">
        <authorList>
            <person name="Wallberg A."/>
        </authorList>
    </citation>
    <scope>NUCLEOTIDE SEQUENCE [LARGE SCALE GENOMIC DNA]</scope>
</reference>
<dbReference type="AlphaFoldDB" id="A0AAV2RMW2"/>
<evidence type="ECO:0000313" key="4">
    <source>
        <dbReference type="Proteomes" id="UP001497623"/>
    </source>
</evidence>
<feature type="signal peptide" evidence="2">
    <location>
        <begin position="1"/>
        <end position="22"/>
    </location>
</feature>
<protein>
    <recommendedName>
        <fullName evidence="5">Secreted protein</fullName>
    </recommendedName>
</protein>
<feature type="transmembrane region" description="Helical" evidence="1">
    <location>
        <begin position="228"/>
        <end position="249"/>
    </location>
</feature>
<organism evidence="3 4">
    <name type="scientific">Meganyctiphanes norvegica</name>
    <name type="common">Northern krill</name>
    <name type="synonym">Thysanopoda norvegica</name>
    <dbReference type="NCBI Taxonomy" id="48144"/>
    <lineage>
        <taxon>Eukaryota</taxon>
        <taxon>Metazoa</taxon>
        <taxon>Ecdysozoa</taxon>
        <taxon>Arthropoda</taxon>
        <taxon>Crustacea</taxon>
        <taxon>Multicrustacea</taxon>
        <taxon>Malacostraca</taxon>
        <taxon>Eumalacostraca</taxon>
        <taxon>Eucarida</taxon>
        <taxon>Euphausiacea</taxon>
        <taxon>Euphausiidae</taxon>
        <taxon>Meganyctiphanes</taxon>
    </lineage>
</organism>
<keyword evidence="1" id="KW-1133">Transmembrane helix</keyword>
<accession>A0AAV2RMW2</accession>
<evidence type="ECO:0008006" key="5">
    <source>
        <dbReference type="Google" id="ProtNLM"/>
    </source>
</evidence>
<gene>
    <name evidence="3" type="ORF">MNOR_LOCUS27246</name>
</gene>
<keyword evidence="1" id="KW-0812">Transmembrane</keyword>
<sequence length="261" mass="28150">MVLVSALCAFVITTATIGYTEAQDEDYDYNIDSICPSAECNADLASSCFNDIMQNILCHVGNGRQRRGCDDRTAQDFCDSLDDALDCAANIIDCNCSGDKRANFDAWLQGLLALKDRLCGQDDLTLITNLIDQPRCWNPAKFIECTRTSAGVSHVKDLLYINLDRNECNKVLSAVSACNSNAEKKRCKGTADAVKEGLMAFFQASPCGDACPMTKAAALSAGSMAPGLTVVFTVFVVTVVGIALVLLLMRFRVLTVGVKIK</sequence>
<keyword evidence="2" id="KW-0732">Signal</keyword>
<keyword evidence="4" id="KW-1185">Reference proteome</keyword>
<feature type="chain" id="PRO_5043371254" description="Secreted protein" evidence="2">
    <location>
        <begin position="23"/>
        <end position="261"/>
    </location>
</feature>
<dbReference type="EMBL" id="CAXKWB010028341">
    <property type="protein sequence ID" value="CAL4133680.1"/>
    <property type="molecule type" value="Genomic_DNA"/>
</dbReference>
<evidence type="ECO:0000313" key="3">
    <source>
        <dbReference type="EMBL" id="CAL4133680.1"/>
    </source>
</evidence>